<dbReference type="PANTHER" id="PTHR13906:SF4">
    <property type="entry name" value="LYSOPHOSPHOLIPID ACYLTRANSFERASE 6"/>
    <property type="match status" value="1"/>
</dbReference>
<name>A0AAF0DXJ4_9BASI</name>
<feature type="transmembrane region" description="Helical" evidence="7">
    <location>
        <begin position="450"/>
        <end position="469"/>
    </location>
</feature>
<evidence type="ECO:0008006" key="10">
    <source>
        <dbReference type="Google" id="ProtNLM"/>
    </source>
</evidence>
<evidence type="ECO:0000313" key="8">
    <source>
        <dbReference type="EMBL" id="WFD01410.1"/>
    </source>
</evidence>
<keyword evidence="5 7" id="KW-0472">Membrane</keyword>
<evidence type="ECO:0000256" key="7">
    <source>
        <dbReference type="SAM" id="Phobius"/>
    </source>
</evidence>
<dbReference type="GO" id="GO:0030258">
    <property type="term" value="P:lipid modification"/>
    <property type="evidence" value="ECO:0007669"/>
    <property type="project" value="TreeGrafter"/>
</dbReference>
<feature type="transmembrane region" description="Helical" evidence="7">
    <location>
        <begin position="168"/>
        <end position="187"/>
    </location>
</feature>
<dbReference type="GO" id="GO:0046474">
    <property type="term" value="P:glycerophospholipid biosynthetic process"/>
    <property type="evidence" value="ECO:0007669"/>
    <property type="project" value="TreeGrafter"/>
</dbReference>
<evidence type="ECO:0000313" key="9">
    <source>
        <dbReference type="Proteomes" id="UP001214603"/>
    </source>
</evidence>
<evidence type="ECO:0000256" key="1">
    <source>
        <dbReference type="ARBA" id="ARBA00004141"/>
    </source>
</evidence>
<dbReference type="GO" id="GO:0005783">
    <property type="term" value="C:endoplasmic reticulum"/>
    <property type="evidence" value="ECO:0007669"/>
    <property type="project" value="TreeGrafter"/>
</dbReference>
<dbReference type="Pfam" id="PF03062">
    <property type="entry name" value="MBOAT"/>
    <property type="match status" value="1"/>
</dbReference>
<evidence type="ECO:0000256" key="2">
    <source>
        <dbReference type="ARBA" id="ARBA00022679"/>
    </source>
</evidence>
<keyword evidence="2" id="KW-0808">Transferase</keyword>
<comment type="subcellular location">
    <subcellularLocation>
        <location evidence="1">Membrane</location>
        <topology evidence="1">Multi-pass membrane protein</topology>
    </subcellularLocation>
</comment>
<dbReference type="GO" id="GO:0016020">
    <property type="term" value="C:membrane"/>
    <property type="evidence" value="ECO:0007669"/>
    <property type="project" value="UniProtKB-SubCell"/>
</dbReference>
<keyword evidence="9" id="KW-1185">Reference proteome</keyword>
<dbReference type="InterPro" id="IPR049941">
    <property type="entry name" value="LPLAT_7/PORCN-like"/>
</dbReference>
<reference evidence="8" key="1">
    <citation type="submission" date="2023-03" db="EMBL/GenBank/DDBJ databases">
        <title>Mating type loci evolution in Malassezia.</title>
        <authorList>
            <person name="Coelho M.A."/>
        </authorList>
    </citation>
    <scope>NUCLEOTIDE SEQUENCE</scope>
    <source>
        <strain evidence="8">CBS 7876</strain>
    </source>
</reference>
<feature type="transmembrane region" description="Helical" evidence="7">
    <location>
        <begin position="414"/>
        <end position="438"/>
    </location>
</feature>
<organism evidence="8 9">
    <name type="scientific">Malassezia obtusa</name>
    <dbReference type="NCBI Taxonomy" id="76774"/>
    <lineage>
        <taxon>Eukaryota</taxon>
        <taxon>Fungi</taxon>
        <taxon>Dikarya</taxon>
        <taxon>Basidiomycota</taxon>
        <taxon>Ustilaginomycotina</taxon>
        <taxon>Malasseziomycetes</taxon>
        <taxon>Malasseziales</taxon>
        <taxon>Malasseziaceae</taxon>
        <taxon>Malassezia</taxon>
    </lineage>
</organism>
<feature type="transmembrane region" description="Helical" evidence="7">
    <location>
        <begin position="20"/>
        <end position="39"/>
    </location>
</feature>
<dbReference type="AlphaFoldDB" id="A0AAF0DXJ4"/>
<feature type="transmembrane region" description="Helical" evidence="7">
    <location>
        <begin position="358"/>
        <end position="381"/>
    </location>
</feature>
<evidence type="ECO:0000256" key="3">
    <source>
        <dbReference type="ARBA" id="ARBA00022692"/>
    </source>
</evidence>
<dbReference type="GO" id="GO:0047184">
    <property type="term" value="F:1-acylglycerophosphocholine O-acyltransferase activity"/>
    <property type="evidence" value="ECO:0007669"/>
    <property type="project" value="TreeGrafter"/>
</dbReference>
<evidence type="ECO:0000256" key="5">
    <source>
        <dbReference type="ARBA" id="ARBA00023136"/>
    </source>
</evidence>
<evidence type="ECO:0000256" key="6">
    <source>
        <dbReference type="ARBA" id="ARBA00023315"/>
    </source>
</evidence>
<dbReference type="InterPro" id="IPR004299">
    <property type="entry name" value="MBOAT_fam"/>
</dbReference>
<keyword evidence="6" id="KW-0012">Acyltransferase</keyword>
<gene>
    <name evidence="8" type="ORF">MOBT1_000073</name>
</gene>
<dbReference type="GO" id="GO:0003841">
    <property type="term" value="F:1-acylglycerol-3-phosphate O-acyltransferase activity"/>
    <property type="evidence" value="ECO:0007669"/>
    <property type="project" value="TreeGrafter"/>
</dbReference>
<dbReference type="Proteomes" id="UP001214603">
    <property type="component" value="Chromosome 1"/>
</dbReference>
<proteinExistence type="predicted"/>
<sequence length="488" mass="55110">MIDRLFDSLSEQFGIAPDYIKLVSCLLLSFALSPVLPLLPSASLRHVMNIGVSAFFLVGVFNLYNGAAQLVVTSLVVYLIAYFRIGGKNMPWVAFVFEMTHMLFTHLSRQLNNVPLTTIEISAMHMVLCMNLTSFAWSCYDGQFRSVKDLDETQRACALPKMPSLLEFFGYCFYFPGVLVGPSTRFADYQRWANNELYLPYTSPPPGRWSYAMGSMVGGLMALALQGLSMTQFSYERLADPKDSLHATSLWNRIWFVQLAGCFLRIRYTGIWAVSDAACALSGLGYNGVNPATKKTMWTRAKNIDFINVFFCNNWKELLDNWNCNTNIWLRENVYKRLAKPGKRPGFKSLMLTFMTSAFWHGISLGYYMTSVLAGLFQYIARLLRKSLRPVFFANTRTPNPTLWTLDQYSVAQVLYSIASIMATLLTSNFAVISFMTLDWSSTMRAYKAAGFYGLGILVLAIAAFQLGLGKALKPFHQVTTEEPKKEH</sequence>
<keyword evidence="3 7" id="KW-0812">Transmembrane</keyword>
<dbReference type="PANTHER" id="PTHR13906">
    <property type="entry name" value="PORCUPINE"/>
    <property type="match status" value="1"/>
</dbReference>
<feature type="transmembrane region" description="Helical" evidence="7">
    <location>
        <begin position="207"/>
        <end position="228"/>
    </location>
</feature>
<accession>A0AAF0DXJ4</accession>
<evidence type="ECO:0000256" key="4">
    <source>
        <dbReference type="ARBA" id="ARBA00022989"/>
    </source>
</evidence>
<dbReference type="EMBL" id="CP119934">
    <property type="protein sequence ID" value="WFD01410.1"/>
    <property type="molecule type" value="Genomic_DNA"/>
</dbReference>
<protein>
    <recommendedName>
        <fullName evidence="10">MBOAT-domain-containing protein</fullName>
    </recommendedName>
</protein>
<keyword evidence="4 7" id="KW-1133">Transmembrane helix</keyword>